<dbReference type="GO" id="GO:0005886">
    <property type="term" value="C:plasma membrane"/>
    <property type="evidence" value="ECO:0007669"/>
    <property type="project" value="UniProtKB-SubCell"/>
</dbReference>
<evidence type="ECO:0000313" key="13">
    <source>
        <dbReference type="Proteomes" id="UP000700334"/>
    </source>
</evidence>
<dbReference type="GO" id="GO:0004984">
    <property type="term" value="F:olfactory receptor activity"/>
    <property type="evidence" value="ECO:0007669"/>
    <property type="project" value="InterPro"/>
</dbReference>
<dbReference type="InterPro" id="IPR000725">
    <property type="entry name" value="Olfact_rcpt"/>
</dbReference>
<feature type="transmembrane region" description="Helical" evidence="10">
    <location>
        <begin position="125"/>
        <end position="145"/>
    </location>
</feature>
<dbReference type="AlphaFoldDB" id="A0A8J5ZT61"/>
<feature type="transmembrane region" description="Helical" evidence="10">
    <location>
        <begin position="300"/>
        <end position="319"/>
    </location>
</feature>
<comment type="caution">
    <text evidence="12">The sequence shown here is derived from an EMBL/GenBank/DDBJ whole genome shotgun (WGS) entry which is preliminary data.</text>
</comment>
<dbReference type="InterPro" id="IPR000276">
    <property type="entry name" value="GPCR_Rhodpsn"/>
</dbReference>
<comment type="subcellular location">
    <subcellularLocation>
        <location evidence="10">Cell membrane</location>
        <topology evidence="10">Multi-pass membrane protein</topology>
    </subcellularLocation>
    <subcellularLocation>
        <location evidence="2">Membrane</location>
        <topology evidence="2">Multi-pass membrane protein</topology>
    </subcellularLocation>
</comment>
<evidence type="ECO:0000256" key="1">
    <source>
        <dbReference type="ARBA" id="ARBA00003929"/>
    </source>
</evidence>
<evidence type="ECO:0000259" key="11">
    <source>
        <dbReference type="PROSITE" id="PS50262"/>
    </source>
</evidence>
<evidence type="ECO:0000256" key="9">
    <source>
        <dbReference type="RuleBase" id="RU000688"/>
    </source>
</evidence>
<keyword evidence="8 9" id="KW-0807">Transducer</keyword>
<dbReference type="OrthoDB" id="9828696at2759"/>
<dbReference type="FunFam" id="1.20.1070.10:FF:000003">
    <property type="entry name" value="Olfactory receptor"/>
    <property type="match status" value="1"/>
</dbReference>
<keyword evidence="4 10" id="KW-1133">Transmembrane helix</keyword>
<dbReference type="PANTHER" id="PTHR48018">
    <property type="entry name" value="OLFACTORY RECEPTOR"/>
    <property type="match status" value="1"/>
</dbReference>
<protein>
    <recommendedName>
        <fullName evidence="10">Olfactory receptor</fullName>
    </recommendedName>
</protein>
<dbReference type="GO" id="GO:0004930">
    <property type="term" value="F:G protein-coupled receptor activity"/>
    <property type="evidence" value="ECO:0007669"/>
    <property type="project" value="UniProtKB-KW"/>
</dbReference>
<comment type="function">
    <text evidence="1">Putative odorant or sperm cell receptor.</text>
</comment>
<evidence type="ECO:0000256" key="5">
    <source>
        <dbReference type="ARBA" id="ARBA00023040"/>
    </source>
</evidence>
<dbReference type="SUPFAM" id="SSF81321">
    <property type="entry name" value="Family A G protein-coupled receptor-like"/>
    <property type="match status" value="1"/>
</dbReference>
<keyword evidence="13" id="KW-1185">Reference proteome</keyword>
<keyword evidence="3 9" id="KW-0812">Transmembrane</keyword>
<dbReference type="CDD" id="cd15417">
    <property type="entry name" value="7tmA_OR5A1-like"/>
    <property type="match status" value="1"/>
</dbReference>
<accession>A0A8J5ZT61</accession>
<dbReference type="PROSITE" id="PS50262">
    <property type="entry name" value="G_PROTEIN_RECEP_F1_2"/>
    <property type="match status" value="1"/>
</dbReference>
<evidence type="ECO:0000256" key="10">
    <source>
        <dbReference type="RuleBase" id="RU363047"/>
    </source>
</evidence>
<keyword evidence="6 10" id="KW-0472">Membrane</keyword>
<evidence type="ECO:0000256" key="6">
    <source>
        <dbReference type="ARBA" id="ARBA00023136"/>
    </source>
</evidence>
<evidence type="ECO:0000256" key="7">
    <source>
        <dbReference type="ARBA" id="ARBA00023170"/>
    </source>
</evidence>
<evidence type="ECO:0000313" key="12">
    <source>
        <dbReference type="EMBL" id="KAG8505722.1"/>
    </source>
</evidence>
<dbReference type="Gene3D" id="1.20.1070.10">
    <property type="entry name" value="Rhodopsin 7-helix transmembrane proteins"/>
    <property type="match status" value="1"/>
</dbReference>
<evidence type="ECO:0000256" key="8">
    <source>
        <dbReference type="ARBA" id="ARBA00023224"/>
    </source>
</evidence>
<evidence type="ECO:0000256" key="4">
    <source>
        <dbReference type="ARBA" id="ARBA00022989"/>
    </source>
</evidence>
<sequence>MTKQNGFFMRIFLMPGISLQAAERRYMAVGRNISMMTHFILLGFSEHPELQLVLFVLFLGIYFMTLAWNLSLIVLIKVDSHLHSPMYFFLGNLSFVDISYASSVAPKMLCDFFKEQKTISFVGCATQFFFFIAMGATECCLLAAMAYDRYAAISSPLLYTALMSPTVCLAMALTAYAGGLLTGLVQTSSIFRLHFCEPPVMNHYFCDLPSLLVLSCSSTFLSQVVNFLVVCAVAGTSALIVLVSYGYIIAAVVKIHSTQGRAKAFNTCASHLTTVILFYGSGLFSYLHSRAGYSQDQNKVVSVFYGAVIPMLNPIIYSLRNTEIKDALKKLRERKKQLSSLCLIVP</sequence>
<dbReference type="Pfam" id="PF13853">
    <property type="entry name" value="7tm_4"/>
    <property type="match status" value="1"/>
</dbReference>
<evidence type="ECO:0000256" key="3">
    <source>
        <dbReference type="ARBA" id="ARBA00022692"/>
    </source>
</evidence>
<comment type="similarity">
    <text evidence="9">Belongs to the G-protein coupled receptor 1 family.</text>
</comment>
<dbReference type="PROSITE" id="PS00237">
    <property type="entry name" value="G_PROTEIN_RECEP_F1_1"/>
    <property type="match status" value="1"/>
</dbReference>
<feature type="domain" description="G-protein coupled receptors family 1 profile" evidence="11">
    <location>
        <begin position="68"/>
        <end position="317"/>
    </location>
</feature>
<dbReference type="EMBL" id="JAGFMF010012242">
    <property type="protein sequence ID" value="KAG8505722.1"/>
    <property type="molecule type" value="Genomic_DNA"/>
</dbReference>
<keyword evidence="5 9" id="KW-0297">G-protein coupled receptor</keyword>
<organism evidence="12 13">
    <name type="scientific">Galemys pyrenaicus</name>
    <name type="common">Iberian desman</name>
    <name type="synonym">Pyrenean desman</name>
    <dbReference type="NCBI Taxonomy" id="202257"/>
    <lineage>
        <taxon>Eukaryota</taxon>
        <taxon>Metazoa</taxon>
        <taxon>Chordata</taxon>
        <taxon>Craniata</taxon>
        <taxon>Vertebrata</taxon>
        <taxon>Euteleostomi</taxon>
        <taxon>Mammalia</taxon>
        <taxon>Eutheria</taxon>
        <taxon>Laurasiatheria</taxon>
        <taxon>Eulipotyphla</taxon>
        <taxon>Talpidae</taxon>
        <taxon>Galemys</taxon>
    </lineage>
</organism>
<proteinExistence type="inferred from homology"/>
<keyword evidence="7 9" id="KW-0675">Receptor</keyword>
<dbReference type="InterPro" id="IPR017452">
    <property type="entry name" value="GPCR_Rhodpsn_7TM"/>
</dbReference>
<name>A0A8J5ZT61_GALPY</name>
<feature type="transmembrane region" description="Helical" evidence="10">
    <location>
        <begin position="227"/>
        <end position="253"/>
    </location>
</feature>
<feature type="transmembrane region" description="Helical" evidence="10">
    <location>
        <begin position="50"/>
        <end position="75"/>
    </location>
</feature>
<dbReference type="Proteomes" id="UP000700334">
    <property type="component" value="Unassembled WGS sequence"/>
</dbReference>
<reference evidence="12" key="1">
    <citation type="journal article" date="2021" name="Evol. Appl.">
        <title>The genome of the Pyrenean desman and the effects of bottlenecks and inbreeding on the genomic landscape of an endangered species.</title>
        <authorList>
            <person name="Escoda L."/>
            <person name="Castresana J."/>
        </authorList>
    </citation>
    <scope>NUCLEOTIDE SEQUENCE</scope>
    <source>
        <strain evidence="12">IBE-C5619</strain>
    </source>
</reference>
<dbReference type="PRINTS" id="PR00237">
    <property type="entry name" value="GPCRRHODOPSN"/>
</dbReference>
<evidence type="ECO:0000256" key="2">
    <source>
        <dbReference type="ARBA" id="ARBA00004141"/>
    </source>
</evidence>
<feature type="transmembrane region" description="Helical" evidence="10">
    <location>
        <begin position="87"/>
        <end position="105"/>
    </location>
</feature>
<feature type="transmembrane region" description="Helical" evidence="10">
    <location>
        <begin position="265"/>
        <end position="288"/>
    </location>
</feature>
<gene>
    <name evidence="12" type="ORF">J0S82_019116</name>
</gene>
<feature type="transmembrane region" description="Helical" evidence="10">
    <location>
        <begin position="157"/>
        <end position="178"/>
    </location>
</feature>
<keyword evidence="10" id="KW-1003">Cell membrane</keyword>
<keyword evidence="10" id="KW-0716">Sensory transduction</keyword>
<dbReference type="PRINTS" id="PR00245">
    <property type="entry name" value="OLFACTORYR"/>
</dbReference>
<keyword evidence="10" id="KW-0552">Olfaction</keyword>